<dbReference type="RefSeq" id="WP_167684287.1">
    <property type="nucleotide sequence ID" value="NZ_QHLQ01000010.1"/>
</dbReference>
<evidence type="ECO:0000313" key="2">
    <source>
        <dbReference type="EMBL" id="NIZ61649.1"/>
    </source>
</evidence>
<accession>A0ABX0W7R1</accession>
<dbReference type="CDD" id="cd03196">
    <property type="entry name" value="GST_C_5"/>
    <property type="match status" value="1"/>
</dbReference>
<protein>
    <submittedName>
        <fullName evidence="2">Glutathione S-transferase</fullName>
    </submittedName>
</protein>
<feature type="domain" description="GST N-terminal" evidence="1">
    <location>
        <begin position="1"/>
        <end position="79"/>
    </location>
</feature>
<dbReference type="Gene3D" id="1.20.1050.10">
    <property type="match status" value="1"/>
</dbReference>
<dbReference type="InterPro" id="IPR050983">
    <property type="entry name" value="GST_Omega/HSP26"/>
</dbReference>
<proteinExistence type="predicted"/>
<dbReference type="Proteomes" id="UP001429564">
    <property type="component" value="Unassembled WGS sequence"/>
</dbReference>
<sequence>MIPTLYSFRRCPYAMRARLALVSSGQQVELREVVLRDKPAAFLEASPSATVPCLVTKDGAIDESLDIMTWALRLSDPEGWLNMPDAGWDWISRADGPFKDALDHTKYASRYPEMDASEQRALAGAFLAELDQQIEQWIFDTPSLVDYAILPFVRQFAFIDKDWFDAQPWPKLQAWLDRFLTSDRFASIMSKYPQWVEGADVVHFPQK</sequence>
<dbReference type="InterPro" id="IPR036282">
    <property type="entry name" value="Glutathione-S-Trfase_C_sf"/>
</dbReference>
<keyword evidence="3" id="KW-1185">Reference proteome</keyword>
<comment type="caution">
    <text evidence="2">The sequence shown here is derived from an EMBL/GenBank/DDBJ whole genome shotgun (WGS) entry which is preliminary data.</text>
</comment>
<reference evidence="2 3" key="1">
    <citation type="submission" date="2018-05" db="EMBL/GenBank/DDBJ databases">
        <authorList>
            <person name="Zhang Y.-J."/>
        </authorList>
    </citation>
    <scope>NUCLEOTIDE SEQUENCE [LARGE SCALE GENOMIC DNA]</scope>
    <source>
        <strain evidence="2 3">CY04</strain>
    </source>
</reference>
<dbReference type="Pfam" id="PF13417">
    <property type="entry name" value="GST_N_3"/>
    <property type="match status" value="1"/>
</dbReference>
<dbReference type="EMBL" id="QHLQ01000010">
    <property type="protein sequence ID" value="NIZ61649.1"/>
    <property type="molecule type" value="Genomic_DNA"/>
</dbReference>
<dbReference type="Pfam" id="PF13410">
    <property type="entry name" value="GST_C_2"/>
    <property type="match status" value="1"/>
</dbReference>
<dbReference type="SUPFAM" id="SSF52833">
    <property type="entry name" value="Thioredoxin-like"/>
    <property type="match status" value="1"/>
</dbReference>
<organism evidence="2 3">
    <name type="scientific">Parasedimentitalea denitrificans</name>
    <dbReference type="NCBI Taxonomy" id="2211118"/>
    <lineage>
        <taxon>Bacteria</taxon>
        <taxon>Pseudomonadati</taxon>
        <taxon>Pseudomonadota</taxon>
        <taxon>Alphaproteobacteria</taxon>
        <taxon>Rhodobacterales</taxon>
        <taxon>Paracoccaceae</taxon>
        <taxon>Parasedimentitalea</taxon>
    </lineage>
</organism>
<dbReference type="PROSITE" id="PS50404">
    <property type="entry name" value="GST_NTER"/>
    <property type="match status" value="1"/>
</dbReference>
<dbReference type="InterPro" id="IPR004045">
    <property type="entry name" value="Glutathione_S-Trfase_N"/>
</dbReference>
<dbReference type="InterPro" id="IPR036249">
    <property type="entry name" value="Thioredoxin-like_sf"/>
</dbReference>
<dbReference type="PANTHER" id="PTHR43968">
    <property type="match status" value="1"/>
</dbReference>
<evidence type="ECO:0000313" key="3">
    <source>
        <dbReference type="Proteomes" id="UP001429564"/>
    </source>
</evidence>
<gene>
    <name evidence="2" type="ORF">DL239_11755</name>
</gene>
<dbReference type="Gene3D" id="3.40.30.10">
    <property type="entry name" value="Glutaredoxin"/>
    <property type="match status" value="1"/>
</dbReference>
<name>A0ABX0W7R1_9RHOB</name>
<dbReference type="SUPFAM" id="SSF47616">
    <property type="entry name" value="GST C-terminal domain-like"/>
    <property type="match status" value="1"/>
</dbReference>
<dbReference type="PANTHER" id="PTHR43968:SF6">
    <property type="entry name" value="GLUTATHIONE S-TRANSFERASE OMEGA"/>
    <property type="match status" value="1"/>
</dbReference>
<evidence type="ECO:0000259" key="1">
    <source>
        <dbReference type="PROSITE" id="PS50404"/>
    </source>
</evidence>